<dbReference type="GO" id="GO:0030246">
    <property type="term" value="F:carbohydrate binding"/>
    <property type="evidence" value="ECO:0007669"/>
    <property type="project" value="InterPro"/>
</dbReference>
<dbReference type="InterPro" id="IPR036514">
    <property type="entry name" value="SGNH_hydro_sf"/>
</dbReference>
<dbReference type="Gene3D" id="2.115.10.20">
    <property type="entry name" value="Glycosyl hydrolase domain, family 43"/>
    <property type="match status" value="1"/>
</dbReference>
<dbReference type="InterPro" id="IPR006584">
    <property type="entry name" value="Cellulose-bd_IV"/>
</dbReference>
<evidence type="ECO:0000259" key="10">
    <source>
        <dbReference type="PROSITE" id="PS51175"/>
    </source>
</evidence>
<keyword evidence="5" id="KW-0119">Carbohydrate metabolism</keyword>
<dbReference type="InterPro" id="IPR005084">
    <property type="entry name" value="CBM6"/>
</dbReference>
<keyword evidence="6" id="KW-0326">Glycosidase</keyword>
<dbReference type="PANTHER" id="PTHR43772">
    <property type="entry name" value="ENDO-1,4-BETA-XYLANASE"/>
    <property type="match status" value="1"/>
</dbReference>
<evidence type="ECO:0000256" key="5">
    <source>
        <dbReference type="ARBA" id="ARBA00023277"/>
    </source>
</evidence>
<keyword evidence="3 9" id="KW-0732">Signal</keyword>
<dbReference type="Gene3D" id="2.60.120.260">
    <property type="entry name" value="Galactose-binding domain-like"/>
    <property type="match status" value="2"/>
</dbReference>
<organism evidence="12 13">
    <name type="scientific">Anaerobacterium chartisolvens</name>
    <dbReference type="NCBI Taxonomy" id="1297424"/>
    <lineage>
        <taxon>Bacteria</taxon>
        <taxon>Bacillati</taxon>
        <taxon>Bacillota</taxon>
        <taxon>Clostridia</taxon>
        <taxon>Eubacteriales</taxon>
        <taxon>Oscillospiraceae</taxon>
        <taxon>Anaerobacterium</taxon>
    </lineage>
</organism>
<evidence type="ECO:0000256" key="8">
    <source>
        <dbReference type="PIRSR" id="PIRSR606710-2"/>
    </source>
</evidence>
<feature type="site" description="Important for catalytic activity, responsible for pKa modulation of the active site Glu and correct orientation of both the proton donor and substrate" evidence="8">
    <location>
        <position position="150"/>
    </location>
</feature>
<dbReference type="GO" id="GO:0004553">
    <property type="term" value="F:hydrolase activity, hydrolyzing O-glycosyl compounds"/>
    <property type="evidence" value="ECO:0007669"/>
    <property type="project" value="InterPro"/>
</dbReference>
<evidence type="ECO:0000256" key="2">
    <source>
        <dbReference type="ARBA" id="ARBA00022651"/>
    </source>
</evidence>
<feature type="chain" id="PRO_5038795127" evidence="9">
    <location>
        <begin position="25"/>
        <end position="901"/>
    </location>
</feature>
<gene>
    <name evidence="12" type="ORF">DFR58_11468</name>
</gene>
<proteinExistence type="inferred from homology"/>
<dbReference type="Gene3D" id="1.10.1330.10">
    <property type="entry name" value="Dockerin domain"/>
    <property type="match status" value="1"/>
</dbReference>
<dbReference type="Proteomes" id="UP000253034">
    <property type="component" value="Unassembled WGS sequence"/>
</dbReference>
<evidence type="ECO:0000256" key="4">
    <source>
        <dbReference type="ARBA" id="ARBA00022801"/>
    </source>
</evidence>
<protein>
    <submittedName>
        <fullName evidence="12">Dockerin type I repeat protein</fullName>
    </submittedName>
</protein>
<evidence type="ECO:0000256" key="1">
    <source>
        <dbReference type="ARBA" id="ARBA00009865"/>
    </source>
</evidence>
<dbReference type="InterPro" id="IPR036439">
    <property type="entry name" value="Dockerin_dom_sf"/>
</dbReference>
<dbReference type="SUPFAM" id="SSF63446">
    <property type="entry name" value="Type I dockerin domain"/>
    <property type="match status" value="1"/>
</dbReference>
<dbReference type="SUPFAM" id="SSF49785">
    <property type="entry name" value="Galactose-binding domain-like"/>
    <property type="match status" value="2"/>
</dbReference>
<accession>A0A369B572</accession>
<dbReference type="InterPro" id="IPR016134">
    <property type="entry name" value="Dockerin_dom"/>
</dbReference>
<dbReference type="SUPFAM" id="SSF52266">
    <property type="entry name" value="SGNH hydrolase"/>
    <property type="match status" value="1"/>
</dbReference>
<feature type="active site" description="Proton acceptor" evidence="7">
    <location>
        <position position="55"/>
    </location>
</feature>
<keyword evidence="13" id="KW-1185">Reference proteome</keyword>
<feature type="domain" description="CBM6" evidence="10">
    <location>
        <begin position="460"/>
        <end position="583"/>
    </location>
</feature>
<dbReference type="PROSITE" id="PS51175">
    <property type="entry name" value="CBM6"/>
    <property type="match status" value="2"/>
</dbReference>
<evidence type="ECO:0000256" key="7">
    <source>
        <dbReference type="PIRSR" id="PIRSR606710-1"/>
    </source>
</evidence>
<dbReference type="CDD" id="cd04084">
    <property type="entry name" value="CBM6_xylanase-like"/>
    <property type="match status" value="2"/>
</dbReference>
<comment type="caution">
    <text evidence="12">The sequence shown here is derived from an EMBL/GenBank/DDBJ whole genome shotgun (WGS) entry which is preliminary data.</text>
</comment>
<evidence type="ECO:0000256" key="3">
    <source>
        <dbReference type="ARBA" id="ARBA00022729"/>
    </source>
</evidence>
<sequence>MKKACKILVFLFMAFIFLPTLGYADNPIVQTLYTADPAPMIYDGTCYVYTSHDEDTLINDFFTMTDWRCYSTTDMVNWTDRGAVASLKNFSWAGSNGAWAAQCIYRNGKFYLYCPIHLKGIGVLVSDSPYGPFTDPLGKPLINNSMEDIDPTVFIDDDGQAYMYWGNPNLYYVKLNENMISYSGGISKIPLTTASFGTRSNSERPTSYEEGPWFYKRNGLYYMVFAGGPISEHIAYSTSTGPTGPWTYRGKIMPTQGGSFTNHPGVIDYKGNSYFFYHNGALPGGGGFHRSVCVEQFKYNADGTFPTINMSTTGAPQIGNLDPYVKTEGETVCGSSGVRTEKCNEGGMNVCNIENGDYIKVKGVDFGSGATSFDARVSSATSGGNIELRLDSPTGKLIGTCAVSGTGGWQTWATKSCNISGVSGVHDLYLKFTGGSGFLMNLNWWKFDGNAPSQPRSAFERIEGESYDIQSGIQSVSSSEGGEAVGYTENGDYTVYKKIDFGTGAGSFQARTSSDTSGGKIEIRLDSITGPVVGSCTVPGTGGWQVWTDVKCNVSGVSGEHDLYLKYTGGSGYLFNIDWFKFSQTSTPDGKLGDLNGDGNVNSIDYAALKLHLTDAVPLTGGALSNADVNADGVVNSVDYALMRQYLLGIISVFPGESTPEEPEDPEEKFHCFLLLGQSNMAGYAKSQASDKGEDPRVLVLGYDNNASLGRVTDQWDVACPPLHASWLDAIGPGDWFGKTMIQKVPEGDTIGLIPCAISGEKIETFMKNGGSKYNWIVNRAKLAQQKGGVIEGIIFHQGESNSGDTSWPGKVSTLVNDLKKDLNLGDIPFLAGELLYSGPCAGHNTQVNKLPSLIKNCYVVSADGLLVDSSDTTYRLHFGHDSTVTLGKRYAEKMIQVLGW</sequence>
<dbReference type="Pfam" id="PF03629">
    <property type="entry name" value="SASA"/>
    <property type="match status" value="1"/>
</dbReference>
<dbReference type="InterPro" id="IPR005181">
    <property type="entry name" value="SASA"/>
</dbReference>
<reference evidence="12 13" key="1">
    <citation type="submission" date="2018-07" db="EMBL/GenBank/DDBJ databases">
        <title>Genomic Encyclopedia of Type Strains, Phase IV (KMG-IV): sequencing the most valuable type-strain genomes for metagenomic binning, comparative biology and taxonomic classification.</title>
        <authorList>
            <person name="Goeker M."/>
        </authorList>
    </citation>
    <scope>NUCLEOTIDE SEQUENCE [LARGE SCALE GENOMIC DNA]</scope>
    <source>
        <strain evidence="12 13">DSM 27016</strain>
    </source>
</reference>
<evidence type="ECO:0000256" key="6">
    <source>
        <dbReference type="ARBA" id="ARBA00023295"/>
    </source>
</evidence>
<dbReference type="InterPro" id="IPR002105">
    <property type="entry name" value="Dockerin_1_rpt"/>
</dbReference>
<dbReference type="InterPro" id="IPR023296">
    <property type="entry name" value="Glyco_hydro_beta-prop_sf"/>
</dbReference>
<dbReference type="InterPro" id="IPR006710">
    <property type="entry name" value="Glyco_hydro_43"/>
</dbReference>
<comment type="similarity">
    <text evidence="1">Belongs to the glycosyl hydrolase 43 family.</text>
</comment>
<dbReference type="InterPro" id="IPR008979">
    <property type="entry name" value="Galactose-bd-like_sf"/>
</dbReference>
<dbReference type="Gene3D" id="3.40.50.1110">
    <property type="entry name" value="SGNH hydrolase"/>
    <property type="match status" value="1"/>
</dbReference>
<dbReference type="PANTHER" id="PTHR43772:SF2">
    <property type="entry name" value="PUTATIVE (AFU_ORTHOLOGUE AFUA_2G04480)-RELATED"/>
    <property type="match status" value="1"/>
</dbReference>
<evidence type="ECO:0000256" key="9">
    <source>
        <dbReference type="SAM" id="SignalP"/>
    </source>
</evidence>
<dbReference type="RefSeq" id="WP_242987619.1">
    <property type="nucleotide sequence ID" value="NZ_QPJT01000014.1"/>
</dbReference>
<evidence type="ECO:0000313" key="12">
    <source>
        <dbReference type="EMBL" id="RCX14834.1"/>
    </source>
</evidence>
<feature type="domain" description="Dockerin" evidence="11">
    <location>
        <begin position="588"/>
        <end position="656"/>
    </location>
</feature>
<dbReference type="Pfam" id="PF00404">
    <property type="entry name" value="Dockerin_1"/>
    <property type="match status" value="1"/>
</dbReference>
<dbReference type="SMART" id="SM00606">
    <property type="entry name" value="CBD_IV"/>
    <property type="match status" value="2"/>
</dbReference>
<feature type="active site" description="Proton donor" evidence="7">
    <location>
        <position position="210"/>
    </location>
</feature>
<dbReference type="Pfam" id="PF04616">
    <property type="entry name" value="Glyco_hydro_43"/>
    <property type="match status" value="1"/>
</dbReference>
<dbReference type="AlphaFoldDB" id="A0A369B572"/>
<dbReference type="GO" id="GO:0045493">
    <property type="term" value="P:xylan catabolic process"/>
    <property type="evidence" value="ECO:0007669"/>
    <property type="project" value="UniProtKB-KW"/>
</dbReference>
<evidence type="ECO:0000313" key="13">
    <source>
        <dbReference type="Proteomes" id="UP000253034"/>
    </source>
</evidence>
<dbReference type="Pfam" id="PF03422">
    <property type="entry name" value="CBM_6"/>
    <property type="match status" value="2"/>
</dbReference>
<dbReference type="CDD" id="cd18618">
    <property type="entry name" value="GH43_Xsa43E-like"/>
    <property type="match status" value="1"/>
</dbReference>
<dbReference type="PROSITE" id="PS51766">
    <property type="entry name" value="DOCKERIN"/>
    <property type="match status" value="1"/>
</dbReference>
<feature type="signal peptide" evidence="9">
    <location>
        <begin position="1"/>
        <end position="24"/>
    </location>
</feature>
<dbReference type="EMBL" id="QPJT01000014">
    <property type="protein sequence ID" value="RCX14834.1"/>
    <property type="molecule type" value="Genomic_DNA"/>
</dbReference>
<keyword evidence="2" id="KW-0858">Xylan degradation</keyword>
<feature type="domain" description="CBM6" evidence="10">
    <location>
        <begin position="325"/>
        <end position="448"/>
    </location>
</feature>
<keyword evidence="2" id="KW-0624">Polysaccharide degradation</keyword>
<evidence type="ECO:0000259" key="11">
    <source>
        <dbReference type="PROSITE" id="PS51766"/>
    </source>
</evidence>
<dbReference type="SUPFAM" id="SSF75005">
    <property type="entry name" value="Arabinanase/levansucrase/invertase"/>
    <property type="match status" value="1"/>
</dbReference>
<dbReference type="InterPro" id="IPR052176">
    <property type="entry name" value="Glycosyl_Hydrlase_43_Enz"/>
</dbReference>
<keyword evidence="4" id="KW-0378">Hydrolase</keyword>
<name>A0A369B572_9FIRM</name>
<dbReference type="CDD" id="cd14256">
    <property type="entry name" value="Dockerin_I"/>
    <property type="match status" value="1"/>
</dbReference>